<evidence type="ECO:0000256" key="1">
    <source>
        <dbReference type="PROSITE-ProRule" id="PRU00339"/>
    </source>
</evidence>
<evidence type="ECO:0000313" key="11">
    <source>
        <dbReference type="Proteomes" id="UP000433928"/>
    </source>
</evidence>
<name>A0A174QJZ2_BACUN</name>
<evidence type="ECO:0000313" key="9">
    <source>
        <dbReference type="Proteomes" id="UP000284022"/>
    </source>
</evidence>
<dbReference type="RefSeq" id="WP_005828573.1">
    <property type="nucleotide sequence ID" value="NZ_CAXSKL010000024.1"/>
</dbReference>
<dbReference type="InterPro" id="IPR019734">
    <property type="entry name" value="TPR_rpt"/>
</dbReference>
<protein>
    <submittedName>
        <fullName evidence="5">DUF3868 domain-containing protein</fullName>
    </submittedName>
    <submittedName>
        <fullName evidence="4">OmpA family</fullName>
    </submittedName>
</protein>
<evidence type="ECO:0000313" key="5">
    <source>
        <dbReference type="EMBL" id="KAB4168318.1"/>
    </source>
</evidence>
<dbReference type="GeneID" id="99750740"/>
<dbReference type="Pfam" id="PF12984">
    <property type="entry name" value="DUF3868"/>
    <property type="match status" value="1"/>
</dbReference>
<dbReference type="EMBL" id="QRVP01000010">
    <property type="protein sequence ID" value="RGS54146.1"/>
    <property type="molecule type" value="Genomic_DNA"/>
</dbReference>
<feature type="signal peptide" evidence="2">
    <location>
        <begin position="1"/>
        <end position="22"/>
    </location>
</feature>
<evidence type="ECO:0000313" key="10">
    <source>
        <dbReference type="Proteomes" id="UP000285283"/>
    </source>
</evidence>
<dbReference type="Proteomes" id="UP000284022">
    <property type="component" value="Unassembled WGS sequence"/>
</dbReference>
<dbReference type="Proteomes" id="UP000285283">
    <property type="component" value="Unassembled WGS sequence"/>
</dbReference>
<dbReference type="Gene3D" id="3.30.1330.60">
    <property type="entry name" value="OmpA-like domain"/>
    <property type="match status" value="1"/>
</dbReference>
<organism evidence="4 8">
    <name type="scientific">Bacteroides uniformis</name>
    <dbReference type="NCBI Taxonomy" id="820"/>
    <lineage>
        <taxon>Bacteria</taxon>
        <taxon>Pseudomonadati</taxon>
        <taxon>Bacteroidota</taxon>
        <taxon>Bacteroidia</taxon>
        <taxon>Bacteroidales</taxon>
        <taxon>Bacteroidaceae</taxon>
        <taxon>Bacteroides</taxon>
    </lineage>
</organism>
<keyword evidence="1" id="KW-0802">TPR repeat</keyword>
<dbReference type="Proteomes" id="UP000095766">
    <property type="component" value="Unassembled WGS sequence"/>
</dbReference>
<dbReference type="InterPro" id="IPR024480">
    <property type="entry name" value="DUF3868"/>
</dbReference>
<dbReference type="EMBL" id="QRXV01000018">
    <property type="protein sequence ID" value="RGU37048.1"/>
    <property type="molecule type" value="Genomic_DNA"/>
</dbReference>
<evidence type="ECO:0000259" key="3">
    <source>
        <dbReference type="Pfam" id="PF12984"/>
    </source>
</evidence>
<evidence type="ECO:0000313" key="8">
    <source>
        <dbReference type="Proteomes" id="UP000095766"/>
    </source>
</evidence>
<reference evidence="4 8" key="1">
    <citation type="submission" date="2015-09" db="EMBL/GenBank/DDBJ databases">
        <authorList>
            <consortium name="Pathogen Informatics"/>
        </authorList>
    </citation>
    <scope>NUCLEOTIDE SEQUENCE [LARGE SCALE GENOMIC DNA]</scope>
    <source>
        <strain evidence="4 8">2789STDY5834898</strain>
    </source>
</reference>
<dbReference type="InterPro" id="IPR036737">
    <property type="entry name" value="OmpA-like_sf"/>
</dbReference>
<reference evidence="5 11" key="3">
    <citation type="journal article" date="2019" name="Nat. Med.">
        <title>A library of human gut bacterial isolates paired with longitudinal multiomics data enables mechanistic microbiome research.</title>
        <authorList>
            <person name="Poyet M."/>
            <person name="Groussin M."/>
            <person name="Gibbons S.M."/>
            <person name="Avila-Pacheco J."/>
            <person name="Jiang X."/>
            <person name="Kearney S.M."/>
            <person name="Perrotta A.R."/>
            <person name="Berdy B."/>
            <person name="Zhao S."/>
            <person name="Lieberman T.D."/>
            <person name="Swanson P.K."/>
            <person name="Smith M."/>
            <person name="Roesemann S."/>
            <person name="Alexander J.E."/>
            <person name="Rich S.A."/>
            <person name="Livny J."/>
            <person name="Vlamakis H."/>
            <person name="Clish C."/>
            <person name="Bullock K."/>
            <person name="Deik A."/>
            <person name="Scott J."/>
            <person name="Pierce K.A."/>
            <person name="Xavier R.J."/>
            <person name="Alm E.J."/>
        </authorList>
    </citation>
    <scope>NUCLEOTIDE SEQUENCE [LARGE SCALE GENOMIC DNA]</scope>
    <source>
        <strain evidence="5 11">BIOML-A27</strain>
    </source>
</reference>
<keyword evidence="2" id="KW-0732">Signal</keyword>
<dbReference type="SUPFAM" id="SSF81901">
    <property type="entry name" value="HCP-like"/>
    <property type="match status" value="1"/>
</dbReference>
<sequence length="487" mass="54161">MEMKRMLYVTGLLLCTSLGGYAQEGNLIDVKVVNEEVKKQGSEVSLRMTLDLTGLRVGNQKSVCLHPAVVSADGTHEAVLAPVVVDGKTRSRVHRREKALTGASPATDNAYTVLRSGRESRVEYIAKLAYEPWMVDSRLVLRERMTGCLDCTAATEESTVKAPFIKLFTPRYVTPFVTPEREAVKVRNEVRVARLQFRQGKSDVDPRYKDNRAELETVTGSINVVKTNPDLTITGIYITGYASPEGSVAFNQKLSESRANALAEYARKDTHMDASLWHVAGMGEDWEGLRREVEKHPQLLDIDKVLRLIDECEGDKDACEKRIRESVSPDVYTRLLNEMYGPLRRNEYKIEYSVRSFNLEEAKKQIKTRPDLLSVEEIYTVAESYGKGTADYEEALRIAAATYPKNAAAVVNAACLKMEGRDVQGAIAMLEASEVKEDGRVLNALGVAYAKQKQYDRAKAVLEQAVQAGSREARTNLEQVAGVVADL</sequence>
<dbReference type="EMBL" id="WCUG01000014">
    <property type="protein sequence ID" value="KAB4168318.1"/>
    <property type="molecule type" value="Genomic_DNA"/>
</dbReference>
<evidence type="ECO:0000256" key="2">
    <source>
        <dbReference type="SAM" id="SignalP"/>
    </source>
</evidence>
<dbReference type="AlphaFoldDB" id="A0A174QJZ2"/>
<proteinExistence type="predicted"/>
<reference evidence="9 10" key="2">
    <citation type="submission" date="2018-08" db="EMBL/GenBank/DDBJ databases">
        <title>A genome reference for cultivated species of the human gut microbiota.</title>
        <authorList>
            <person name="Zou Y."/>
            <person name="Xue W."/>
            <person name="Luo G."/>
        </authorList>
    </citation>
    <scope>NUCLEOTIDE SEQUENCE [LARGE SCALE GENOMIC DNA]</scope>
    <source>
        <strain evidence="7 9">AF17-20</strain>
        <strain evidence="6 10">AF21-53</strain>
    </source>
</reference>
<feature type="chain" id="PRO_5014252320" evidence="2">
    <location>
        <begin position="23"/>
        <end position="487"/>
    </location>
</feature>
<dbReference type="PROSITE" id="PS50005">
    <property type="entry name" value="TPR"/>
    <property type="match status" value="1"/>
</dbReference>
<evidence type="ECO:0000313" key="6">
    <source>
        <dbReference type="EMBL" id="RGS54146.1"/>
    </source>
</evidence>
<dbReference type="SUPFAM" id="SSF103088">
    <property type="entry name" value="OmpA-like"/>
    <property type="match status" value="1"/>
</dbReference>
<feature type="domain" description="DUF3868" evidence="3">
    <location>
        <begin position="11"/>
        <end position="106"/>
    </location>
</feature>
<accession>A0A174QJZ2</accession>
<dbReference type="EMBL" id="CZAO01000009">
    <property type="protein sequence ID" value="CUP71220.1"/>
    <property type="molecule type" value="Genomic_DNA"/>
</dbReference>
<dbReference type="Gene3D" id="1.25.40.10">
    <property type="entry name" value="Tetratricopeptide repeat domain"/>
    <property type="match status" value="1"/>
</dbReference>
<evidence type="ECO:0000313" key="4">
    <source>
        <dbReference type="EMBL" id="CUP71220.1"/>
    </source>
</evidence>
<gene>
    <name evidence="7" type="ORF">DWW83_16080</name>
    <name evidence="6" type="ORF">DWX87_11690</name>
    <name evidence="4" type="ORF">ERS852510_02174</name>
    <name evidence="5" type="ORF">GAQ59_15260</name>
</gene>
<dbReference type="Proteomes" id="UP000433928">
    <property type="component" value="Unassembled WGS sequence"/>
</dbReference>
<feature type="repeat" description="TPR" evidence="1">
    <location>
        <begin position="439"/>
        <end position="472"/>
    </location>
</feature>
<evidence type="ECO:0000313" key="7">
    <source>
        <dbReference type="EMBL" id="RGU37048.1"/>
    </source>
</evidence>
<dbReference type="InterPro" id="IPR011990">
    <property type="entry name" value="TPR-like_helical_dom_sf"/>
</dbReference>